<evidence type="ECO:0000313" key="5">
    <source>
        <dbReference type="EMBL" id="GAQ35095.1"/>
    </source>
</evidence>
<dbReference type="Gene3D" id="2.40.40.10">
    <property type="entry name" value="RlpA-like domain"/>
    <property type="match status" value="1"/>
</dbReference>
<evidence type="ECO:0000256" key="2">
    <source>
        <dbReference type="ARBA" id="ARBA00010421"/>
    </source>
</evidence>
<dbReference type="VEuPathDB" id="FungiDB:An02g01550"/>
<evidence type="ECO:0000256" key="1">
    <source>
        <dbReference type="ARBA" id="ARBA00004613"/>
    </source>
</evidence>
<dbReference type="InterPro" id="IPR010829">
    <property type="entry name" value="Cerato-platanin"/>
</dbReference>
<dbReference type="VEuPathDB" id="FungiDB:M747DRAFT_51608"/>
<proteinExistence type="inferred from homology"/>
<protein>
    <submittedName>
        <fullName evidence="5">Allergenic cerato-platanin Asp F13</fullName>
    </submittedName>
</protein>
<dbReference type="OrthoDB" id="4898945at2759"/>
<evidence type="ECO:0000256" key="4">
    <source>
        <dbReference type="SAM" id="SignalP"/>
    </source>
</evidence>
<accession>A0A100I6K6</accession>
<sequence>MKTFTTITSLLALCSSALAAPVEAAEAAGTTVSVSYDTVYDVSGTSLTTVSCSDGTNGMISKGYTTFGSLPGFPRIGGAPTIPGWNSPNCGKCYALTYNGQTVNILAIDAAPGGFNIGLDAMNQLTGNQAQNLGRIDATYTEVDVSQCK</sequence>
<organism evidence="5 6">
    <name type="scientific">Aspergillus niger</name>
    <dbReference type="NCBI Taxonomy" id="5061"/>
    <lineage>
        <taxon>Eukaryota</taxon>
        <taxon>Fungi</taxon>
        <taxon>Dikarya</taxon>
        <taxon>Ascomycota</taxon>
        <taxon>Pezizomycotina</taxon>
        <taxon>Eurotiomycetes</taxon>
        <taxon>Eurotiomycetidae</taxon>
        <taxon>Eurotiales</taxon>
        <taxon>Aspergillaceae</taxon>
        <taxon>Aspergillus</taxon>
        <taxon>Aspergillus subgen. Circumdati</taxon>
    </lineage>
</organism>
<reference evidence="6" key="1">
    <citation type="journal article" date="2016" name="Genome Announc.">
        <title>Draft genome sequence of Aspergillus niger strain An76.</title>
        <authorList>
            <person name="Gong W."/>
            <person name="Cheng Z."/>
            <person name="Zhang H."/>
            <person name="Liu L."/>
            <person name="Gao P."/>
            <person name="Wang L."/>
        </authorList>
    </citation>
    <scope>NUCLEOTIDE SEQUENCE [LARGE SCALE GENOMIC DNA]</scope>
    <source>
        <strain evidence="6">An76</strain>
    </source>
</reference>
<dbReference type="SUPFAM" id="SSF50685">
    <property type="entry name" value="Barwin-like endoglucanases"/>
    <property type="match status" value="1"/>
</dbReference>
<dbReference type="OMA" id="QCGTCYG"/>
<feature type="chain" id="PRO_5007087185" evidence="4">
    <location>
        <begin position="20"/>
        <end position="149"/>
    </location>
</feature>
<keyword evidence="4" id="KW-0732">Signal</keyword>
<comment type="subcellular location">
    <subcellularLocation>
        <location evidence="1">Secreted</location>
    </subcellularLocation>
</comment>
<evidence type="ECO:0000256" key="3">
    <source>
        <dbReference type="ARBA" id="ARBA00022525"/>
    </source>
</evidence>
<dbReference type="InterPro" id="IPR036908">
    <property type="entry name" value="RlpA-like_sf"/>
</dbReference>
<feature type="signal peptide" evidence="4">
    <location>
        <begin position="1"/>
        <end position="19"/>
    </location>
</feature>
<dbReference type="VEuPathDB" id="FungiDB:ASPNIDRAFT2_1144413"/>
<gene>
    <name evidence="5" type="ORF">ABL_01045</name>
</gene>
<dbReference type="Pfam" id="PF07249">
    <property type="entry name" value="Cerato-platanin"/>
    <property type="match status" value="1"/>
</dbReference>
<keyword evidence="3" id="KW-0964">Secreted</keyword>
<dbReference type="VEuPathDB" id="FungiDB:ATCC64974_60220"/>
<dbReference type="AlphaFoldDB" id="A0A100I6K6"/>
<dbReference type="GO" id="GO:0005576">
    <property type="term" value="C:extracellular region"/>
    <property type="evidence" value="ECO:0007669"/>
    <property type="project" value="UniProtKB-SubCell"/>
</dbReference>
<comment type="similarity">
    <text evidence="2">Belongs to the cerato-platanin family.</text>
</comment>
<dbReference type="CDD" id="cd22778">
    <property type="entry name" value="DPBB_CEPL-like"/>
    <property type="match status" value="1"/>
</dbReference>
<dbReference type="Proteomes" id="UP000068243">
    <property type="component" value="Unassembled WGS sequence"/>
</dbReference>
<dbReference type="EMBL" id="BCMY01000001">
    <property type="protein sequence ID" value="GAQ35095.1"/>
    <property type="molecule type" value="Genomic_DNA"/>
</dbReference>
<comment type="caution">
    <text evidence="5">The sequence shown here is derived from an EMBL/GenBank/DDBJ whole genome shotgun (WGS) entry which is preliminary data.</text>
</comment>
<evidence type="ECO:0000313" key="6">
    <source>
        <dbReference type="Proteomes" id="UP000068243"/>
    </source>
</evidence>
<name>A0A100I6K6_ASPNG</name>